<feature type="region of interest" description="Disordered" evidence="1">
    <location>
        <begin position="167"/>
        <end position="204"/>
    </location>
</feature>
<feature type="region of interest" description="Disordered" evidence="1">
    <location>
        <begin position="228"/>
        <end position="275"/>
    </location>
</feature>
<accession>A0A8J5SMZ8</accession>
<protein>
    <submittedName>
        <fullName evidence="2">Uncharacterized protein</fullName>
    </submittedName>
</protein>
<dbReference type="GO" id="GO:0032051">
    <property type="term" value="F:clathrin light chain binding"/>
    <property type="evidence" value="ECO:0007669"/>
    <property type="project" value="TreeGrafter"/>
</dbReference>
<dbReference type="GO" id="GO:0071439">
    <property type="term" value="C:clathrin complex"/>
    <property type="evidence" value="ECO:0007669"/>
    <property type="project" value="TreeGrafter"/>
</dbReference>
<organism evidence="2 3">
    <name type="scientific">Zizania palustris</name>
    <name type="common">Northern wild rice</name>
    <dbReference type="NCBI Taxonomy" id="103762"/>
    <lineage>
        <taxon>Eukaryota</taxon>
        <taxon>Viridiplantae</taxon>
        <taxon>Streptophyta</taxon>
        <taxon>Embryophyta</taxon>
        <taxon>Tracheophyta</taxon>
        <taxon>Spermatophyta</taxon>
        <taxon>Magnoliopsida</taxon>
        <taxon>Liliopsida</taxon>
        <taxon>Poales</taxon>
        <taxon>Poaceae</taxon>
        <taxon>BOP clade</taxon>
        <taxon>Oryzoideae</taxon>
        <taxon>Oryzeae</taxon>
        <taxon>Zizaniinae</taxon>
        <taxon>Zizania</taxon>
    </lineage>
</organism>
<keyword evidence="3" id="KW-1185">Reference proteome</keyword>
<dbReference type="GO" id="GO:0005886">
    <property type="term" value="C:plasma membrane"/>
    <property type="evidence" value="ECO:0007669"/>
    <property type="project" value="TreeGrafter"/>
</dbReference>
<dbReference type="Proteomes" id="UP000729402">
    <property type="component" value="Unassembled WGS sequence"/>
</dbReference>
<dbReference type="AlphaFoldDB" id="A0A8J5SMZ8"/>
<reference evidence="2" key="2">
    <citation type="submission" date="2021-02" db="EMBL/GenBank/DDBJ databases">
        <authorList>
            <person name="Kimball J.A."/>
            <person name="Haas M.W."/>
            <person name="Macchietto M."/>
            <person name="Kono T."/>
            <person name="Duquette J."/>
            <person name="Shao M."/>
        </authorList>
    </citation>
    <scope>NUCLEOTIDE SEQUENCE</scope>
    <source>
        <tissue evidence="2">Fresh leaf tissue</tissue>
    </source>
</reference>
<feature type="compositionally biased region" description="Basic and acidic residues" evidence="1">
    <location>
        <begin position="56"/>
        <end position="73"/>
    </location>
</feature>
<feature type="region of interest" description="Disordered" evidence="1">
    <location>
        <begin position="23"/>
        <end position="75"/>
    </location>
</feature>
<comment type="caution">
    <text evidence="2">The sequence shown here is derived from an EMBL/GenBank/DDBJ whole genome shotgun (WGS) entry which is preliminary data.</text>
</comment>
<name>A0A8J5SMZ8_ZIZPA</name>
<dbReference type="GO" id="GO:0009507">
    <property type="term" value="C:chloroplast"/>
    <property type="evidence" value="ECO:0007669"/>
    <property type="project" value="TreeGrafter"/>
</dbReference>
<evidence type="ECO:0000313" key="3">
    <source>
        <dbReference type="Proteomes" id="UP000729402"/>
    </source>
</evidence>
<sequence>MPRCSLANSSSIFCRAGTDEEKIKADRLKSSGGRRWRRFPRREGSPVVGSLPLRNPRTDLEKEAPGGKVDTRATPEGMMATPSGAASGVTLMGTQFPRGASTDPKEEFRLVQICGLNIIVQVDDLEEVSEYYQNRGCFNELIALMESGLGLECARMGIFTELGAPGASATKKTPGADLAKEAPGGKMDTRATPEGMMASPSGAASGVPRMGMQFPLGASATKKIPGADLAKEAPGGKVDTRVTPEGMMASPSGAASGVPLMGTQFPQGTDTDPKA</sequence>
<dbReference type="GO" id="GO:0006898">
    <property type="term" value="P:receptor-mediated endocytosis"/>
    <property type="evidence" value="ECO:0007669"/>
    <property type="project" value="TreeGrafter"/>
</dbReference>
<reference evidence="2" key="1">
    <citation type="journal article" date="2021" name="bioRxiv">
        <title>Whole Genome Assembly and Annotation of Northern Wild Rice, Zizania palustris L., Supports a Whole Genome Duplication in the Zizania Genus.</title>
        <authorList>
            <person name="Haas M."/>
            <person name="Kono T."/>
            <person name="Macchietto M."/>
            <person name="Millas R."/>
            <person name="McGilp L."/>
            <person name="Shao M."/>
            <person name="Duquette J."/>
            <person name="Hirsch C.N."/>
            <person name="Kimball J."/>
        </authorList>
    </citation>
    <scope>NUCLEOTIDE SEQUENCE</scope>
    <source>
        <tissue evidence="2">Fresh leaf tissue</tissue>
    </source>
</reference>
<dbReference type="GO" id="GO:0009506">
    <property type="term" value="C:plasmodesma"/>
    <property type="evidence" value="ECO:0007669"/>
    <property type="project" value="TreeGrafter"/>
</dbReference>
<dbReference type="OrthoDB" id="1749598at2759"/>
<dbReference type="PANTHER" id="PTHR10292">
    <property type="entry name" value="CLATHRIN HEAVY CHAIN RELATED"/>
    <property type="match status" value="1"/>
</dbReference>
<evidence type="ECO:0000313" key="2">
    <source>
        <dbReference type="EMBL" id="KAG8069404.1"/>
    </source>
</evidence>
<dbReference type="EMBL" id="JAAALK010000284">
    <property type="protein sequence ID" value="KAG8069404.1"/>
    <property type="molecule type" value="Genomic_DNA"/>
</dbReference>
<dbReference type="GO" id="GO:0005794">
    <property type="term" value="C:Golgi apparatus"/>
    <property type="evidence" value="ECO:0007669"/>
    <property type="project" value="TreeGrafter"/>
</dbReference>
<gene>
    <name evidence="2" type="ORF">GUJ93_ZPchr0005g14628</name>
</gene>
<evidence type="ECO:0000256" key="1">
    <source>
        <dbReference type="SAM" id="MobiDB-lite"/>
    </source>
</evidence>
<proteinExistence type="predicted"/>
<feature type="compositionally biased region" description="Polar residues" evidence="1">
    <location>
        <begin position="264"/>
        <end position="275"/>
    </location>
</feature>
<dbReference type="PANTHER" id="PTHR10292:SF1">
    <property type="entry name" value="CLATHRIN HEAVY CHAIN"/>
    <property type="match status" value="1"/>
</dbReference>